<dbReference type="FunFam" id="3.30.497.10:FF:000001">
    <property type="entry name" value="Serine protease inhibitor"/>
    <property type="match status" value="1"/>
</dbReference>
<dbReference type="Pfam" id="PF00079">
    <property type="entry name" value="Serpin"/>
    <property type="match status" value="2"/>
</dbReference>
<evidence type="ECO:0000256" key="2">
    <source>
        <dbReference type="ARBA" id="ARBA00022729"/>
    </source>
</evidence>
<evidence type="ECO:0000256" key="5">
    <source>
        <dbReference type="SAM" id="MobiDB-lite"/>
    </source>
</evidence>
<evidence type="ECO:0000259" key="7">
    <source>
        <dbReference type="SMART" id="SM00093"/>
    </source>
</evidence>
<dbReference type="AlphaFoldDB" id="A0A8D2ZT48"/>
<dbReference type="InterPro" id="IPR023796">
    <property type="entry name" value="Serpin_dom"/>
</dbReference>
<dbReference type="PANTHER" id="PTHR11461:SF363">
    <property type="entry name" value="SERINE (OR CYSTEINE) PROTEINASE INHIBITOR, CLADE A (ALPHA-1 ANTIPROTEINASE, ANTITRYPSIN), MEMBER 1, LIKE PRECURSOR-RELATED"/>
    <property type="match status" value="1"/>
</dbReference>
<dbReference type="InterPro" id="IPR042178">
    <property type="entry name" value="Serpin_sf_1"/>
</dbReference>
<keyword evidence="3" id="KW-0325">Glycoprotein</keyword>
<feature type="region of interest" description="Disordered" evidence="5">
    <location>
        <begin position="26"/>
        <end position="47"/>
    </location>
</feature>
<dbReference type="FunFam" id="2.10.310.10:FF:000001">
    <property type="entry name" value="Serpin family A member 1"/>
    <property type="match status" value="1"/>
</dbReference>
<proteinExistence type="inferred from homology"/>
<evidence type="ECO:0000256" key="6">
    <source>
        <dbReference type="SAM" id="SignalP"/>
    </source>
</evidence>
<dbReference type="PROSITE" id="PS00284">
    <property type="entry name" value="SERPIN"/>
    <property type="match status" value="1"/>
</dbReference>
<feature type="signal peptide" evidence="6">
    <location>
        <begin position="1"/>
        <end position="20"/>
    </location>
</feature>
<evidence type="ECO:0000256" key="1">
    <source>
        <dbReference type="ARBA" id="ARBA00009500"/>
    </source>
</evidence>
<dbReference type="FunFam" id="2.30.39.10:FF:000003">
    <property type="entry name" value="alpha-1-antitrypsin isoform X1"/>
    <property type="match status" value="1"/>
</dbReference>
<feature type="domain" description="Serpin" evidence="7">
    <location>
        <begin position="61"/>
        <end position="477"/>
    </location>
</feature>
<protein>
    <submittedName>
        <fullName evidence="8">Serpin peptidase inhibitor, clade A (alpha-1 antiproteinase, antitrypsin), member 1</fullName>
    </submittedName>
</protein>
<dbReference type="Gene3D" id="3.30.497.10">
    <property type="entry name" value="Antithrombin, subunit I, domain 2"/>
    <property type="match status" value="2"/>
</dbReference>
<dbReference type="Proteomes" id="UP000694558">
    <property type="component" value="Chromosome 20"/>
</dbReference>
<dbReference type="InterPro" id="IPR036186">
    <property type="entry name" value="Serpin_sf"/>
</dbReference>
<accession>A0A8D2ZT48</accession>
<keyword evidence="2 6" id="KW-0732">Signal</keyword>
<feature type="compositionally biased region" description="Basic residues" evidence="5">
    <location>
        <begin position="26"/>
        <end position="40"/>
    </location>
</feature>
<dbReference type="Gene3D" id="2.30.39.10">
    <property type="entry name" value="Alpha-1-antitrypsin, domain 1"/>
    <property type="match status" value="1"/>
</dbReference>
<reference evidence="8" key="1">
    <citation type="submission" date="2023-05" db="EMBL/GenBank/DDBJ databases">
        <title>High-quality long-read genome of Scophthalmus maximus.</title>
        <authorList>
            <person name="Lien S."/>
            <person name="Martinez P."/>
        </authorList>
    </citation>
    <scope>NUCLEOTIDE SEQUENCE [LARGE SCALE GENOMIC DNA]</scope>
</reference>
<dbReference type="Ensembl" id="ENSSMAT00000007268.2">
    <property type="protein sequence ID" value="ENSSMAP00000007174.1"/>
    <property type="gene ID" value="ENSSMAG00000004454.2"/>
</dbReference>
<gene>
    <name evidence="8" type="primary">LOC118289941</name>
</gene>
<sequence length="480" mass="54051">MRGIFASCAIAALLLAVTWADLHQHQHQHHHHHHHHHHPGHSPAGELTCSKLSAPNADFGFALYKSLNARAAAGKNIFYSPLGISTALSMLSTGARGETLKQLFSSLGYSAHDQAKINEAYHHLFDMLGQSQQDQQLDVGSAVAVRSGFSPLEKFLTDVKYYYGGESFNVDFTKPVEAAAEINRFIASKTQDKIKDMVKDLNNEMAMVLINYVFFRGRTCSLRPHYCFDEHTETPASVQDQMHKFLQNPPHTCYHYTLSFTQSIYIALIFPLPLFRAGQWEKPFDASLTHKADFNVDETTKVQVDMMKRMGRFDFYQDRDNHTTVIMLPYKGNTSMMIVLPDEGKMNEVEGYINKDYVRSWHDMLFRNSVDLFMPKFSISADASLDDTLKELGVADAFTNNADFSGMSEEVKLKVSKVSHQAVLTVDETGTEAAATTTLEVMPMSMPEIMVLNRPFLVFILEHSTKSILFMGKINNPAAM</sequence>
<feature type="chain" id="PRO_5034976718" evidence="6">
    <location>
        <begin position="21"/>
        <end position="480"/>
    </location>
</feature>
<dbReference type="InterPro" id="IPR042185">
    <property type="entry name" value="Serpin_sf_2"/>
</dbReference>
<evidence type="ECO:0000256" key="4">
    <source>
        <dbReference type="RuleBase" id="RU000411"/>
    </source>
</evidence>
<dbReference type="SMART" id="SM00093">
    <property type="entry name" value="SERPIN"/>
    <property type="match status" value="1"/>
</dbReference>
<comment type="similarity">
    <text evidence="1 4">Belongs to the serpin family.</text>
</comment>
<dbReference type="GO" id="GO:0005615">
    <property type="term" value="C:extracellular space"/>
    <property type="evidence" value="ECO:0007669"/>
    <property type="project" value="InterPro"/>
</dbReference>
<dbReference type="PANTHER" id="PTHR11461">
    <property type="entry name" value="SERINE PROTEASE INHIBITOR, SERPIN"/>
    <property type="match status" value="1"/>
</dbReference>
<dbReference type="Gene3D" id="2.10.310.10">
    <property type="entry name" value="Serpins superfamily"/>
    <property type="match status" value="1"/>
</dbReference>
<dbReference type="SUPFAM" id="SSF56574">
    <property type="entry name" value="Serpins"/>
    <property type="match status" value="1"/>
</dbReference>
<dbReference type="GO" id="GO:0004867">
    <property type="term" value="F:serine-type endopeptidase inhibitor activity"/>
    <property type="evidence" value="ECO:0007669"/>
    <property type="project" value="InterPro"/>
</dbReference>
<dbReference type="GeneTree" id="ENSGT00940000160877"/>
<dbReference type="OMA" id="MEIMPMS"/>
<dbReference type="InterPro" id="IPR000215">
    <property type="entry name" value="Serpin_fam"/>
</dbReference>
<evidence type="ECO:0000256" key="3">
    <source>
        <dbReference type="ARBA" id="ARBA00023180"/>
    </source>
</evidence>
<name>A0A8D2ZT48_SCOMX</name>
<reference evidence="8" key="2">
    <citation type="submission" date="2025-08" db="UniProtKB">
        <authorList>
            <consortium name="Ensembl"/>
        </authorList>
    </citation>
    <scope>IDENTIFICATION</scope>
</reference>
<organism evidence="8 9">
    <name type="scientific">Scophthalmus maximus</name>
    <name type="common">Turbot</name>
    <name type="synonym">Psetta maxima</name>
    <dbReference type="NCBI Taxonomy" id="52904"/>
    <lineage>
        <taxon>Eukaryota</taxon>
        <taxon>Metazoa</taxon>
        <taxon>Chordata</taxon>
        <taxon>Craniata</taxon>
        <taxon>Vertebrata</taxon>
        <taxon>Euteleostomi</taxon>
        <taxon>Actinopterygii</taxon>
        <taxon>Neopterygii</taxon>
        <taxon>Teleostei</taxon>
        <taxon>Neoteleostei</taxon>
        <taxon>Acanthomorphata</taxon>
        <taxon>Carangaria</taxon>
        <taxon>Pleuronectiformes</taxon>
        <taxon>Pleuronectoidei</taxon>
        <taxon>Scophthalmidae</taxon>
        <taxon>Scophthalmus</taxon>
    </lineage>
</organism>
<evidence type="ECO:0000313" key="9">
    <source>
        <dbReference type="Proteomes" id="UP000694558"/>
    </source>
</evidence>
<evidence type="ECO:0000313" key="8">
    <source>
        <dbReference type="Ensembl" id="ENSSMAP00000007174.1"/>
    </source>
</evidence>
<dbReference type="InterPro" id="IPR023795">
    <property type="entry name" value="Serpin_CS"/>
</dbReference>